<dbReference type="InterPro" id="IPR021212">
    <property type="entry name" value="DUF2760"/>
</dbReference>
<evidence type="ECO:0000256" key="1">
    <source>
        <dbReference type="SAM" id="Phobius"/>
    </source>
</evidence>
<comment type="caution">
    <text evidence="3">The sequence shown here is derived from an EMBL/GenBank/DDBJ whole genome shotgun (WGS) entry which is preliminary data.</text>
</comment>
<proteinExistence type="predicted"/>
<evidence type="ECO:0000313" key="4">
    <source>
        <dbReference type="Proteomes" id="UP000241771"/>
    </source>
</evidence>
<dbReference type="RefSeq" id="WP_036817952.1">
    <property type="nucleotide sequence ID" value="NZ_JGVO01000114.1"/>
</dbReference>
<name>A0A2T3NYV0_9GAMM</name>
<gene>
    <name evidence="3" type="ORF">C9I98_05850</name>
</gene>
<evidence type="ECO:0000259" key="2">
    <source>
        <dbReference type="Pfam" id="PF10816"/>
    </source>
</evidence>
<dbReference type="EMBL" id="PYMA01000002">
    <property type="protein sequence ID" value="PSW21453.1"/>
    <property type="molecule type" value="Genomic_DNA"/>
</dbReference>
<protein>
    <submittedName>
        <fullName evidence="3">DUF2760 domain-containing protein</fullName>
    </submittedName>
</protein>
<dbReference type="AlphaFoldDB" id="A0A2T3NYV0"/>
<keyword evidence="1" id="KW-1133">Transmembrane helix</keyword>
<sequence length="219" mass="24201">MAFDFSQLTVDLSAMPTTIDMGHAWLGGLVLVMLVLYIAKKGKPVEVEKVVEKEVEKIIEVEKPVEKIVEVEKVVEVEKIVEKIVEVEPKLKTSTPDSALQLLSLLQQEARFIDFMQEDLKGFADAEIGAAARVIHEGGQKVLNEYFSFAPVRTEEEETRITLPQGFNASEVRLTGNVVGEAPFTGTLIHRGWKVTDVKLPKLAEGHDAHVVAAAEVEL</sequence>
<feature type="domain" description="DUF2760" evidence="2">
    <location>
        <begin position="96"/>
        <end position="218"/>
    </location>
</feature>
<keyword evidence="4" id="KW-1185">Reference proteome</keyword>
<accession>A0A2T3NYV0</accession>
<keyword evidence="1" id="KW-0472">Membrane</keyword>
<organism evidence="3 4">
    <name type="scientific">Photobacterium sanctipauli</name>
    <dbReference type="NCBI Taxonomy" id="1342794"/>
    <lineage>
        <taxon>Bacteria</taxon>
        <taxon>Pseudomonadati</taxon>
        <taxon>Pseudomonadota</taxon>
        <taxon>Gammaproteobacteria</taxon>
        <taxon>Vibrionales</taxon>
        <taxon>Vibrionaceae</taxon>
        <taxon>Photobacterium</taxon>
    </lineage>
</organism>
<evidence type="ECO:0000313" key="3">
    <source>
        <dbReference type="EMBL" id="PSW21453.1"/>
    </source>
</evidence>
<dbReference type="Proteomes" id="UP000241771">
    <property type="component" value="Unassembled WGS sequence"/>
</dbReference>
<dbReference type="Pfam" id="PF10816">
    <property type="entry name" value="DUF2760"/>
    <property type="match status" value="1"/>
</dbReference>
<reference evidence="3 4" key="1">
    <citation type="submission" date="2018-01" db="EMBL/GenBank/DDBJ databases">
        <title>Whole genome sequencing of Histamine producing bacteria.</title>
        <authorList>
            <person name="Butler K."/>
        </authorList>
    </citation>
    <scope>NUCLEOTIDE SEQUENCE [LARGE SCALE GENOMIC DNA]</scope>
    <source>
        <strain evidence="3 4">DSM 100436</strain>
    </source>
</reference>
<feature type="transmembrane region" description="Helical" evidence="1">
    <location>
        <begin position="22"/>
        <end position="39"/>
    </location>
</feature>
<dbReference type="OrthoDB" id="21395at2"/>
<keyword evidence="1" id="KW-0812">Transmembrane</keyword>